<accession>A0A8J6NRY3</accession>
<sequence length="185" mass="21078">MSPTAQPLSKGAQIIAQLNELIQRKDADDFTLKRLKAEAEKIKENNLVDAFSILGMIACIEQDIENLHSYHKSAITYSNESARELSHYVVSLINSKLYEDAYKYSLKVFKKAPTDEKNLDILIKAISELNLEEEFGKYTSIWFDLKKEPHRLTIYPKALVRSIEIATDQMLAGEDNLSYEEVFGG</sequence>
<dbReference type="Proteomes" id="UP000605201">
    <property type="component" value="Unassembled WGS sequence"/>
</dbReference>
<organism evidence="1 2">
    <name type="scientific">Candidatus Desulfatibia vada</name>
    <dbReference type="NCBI Taxonomy" id="2841696"/>
    <lineage>
        <taxon>Bacteria</taxon>
        <taxon>Pseudomonadati</taxon>
        <taxon>Thermodesulfobacteriota</taxon>
        <taxon>Desulfobacteria</taxon>
        <taxon>Desulfobacterales</taxon>
        <taxon>Desulfobacterales incertae sedis</taxon>
        <taxon>Candidatus Desulfatibia</taxon>
    </lineage>
</organism>
<evidence type="ECO:0000313" key="1">
    <source>
        <dbReference type="EMBL" id="MBC8432556.1"/>
    </source>
</evidence>
<evidence type="ECO:0000313" key="2">
    <source>
        <dbReference type="Proteomes" id="UP000605201"/>
    </source>
</evidence>
<dbReference type="EMBL" id="JACNIG010000231">
    <property type="protein sequence ID" value="MBC8432556.1"/>
    <property type="molecule type" value="Genomic_DNA"/>
</dbReference>
<name>A0A8J6NRY3_9BACT</name>
<gene>
    <name evidence="1" type="ORF">H8D96_11640</name>
</gene>
<protein>
    <submittedName>
        <fullName evidence="1">Uncharacterized protein</fullName>
    </submittedName>
</protein>
<dbReference type="AlphaFoldDB" id="A0A8J6NRY3"/>
<reference evidence="1 2" key="1">
    <citation type="submission" date="2020-08" db="EMBL/GenBank/DDBJ databases">
        <title>Bridging the membrane lipid divide: bacteria of the FCB group superphylum have the potential to synthesize archaeal ether lipids.</title>
        <authorList>
            <person name="Villanueva L."/>
            <person name="Von Meijenfeldt F.A.B."/>
            <person name="Westbye A.B."/>
            <person name="Yadav S."/>
            <person name="Hopmans E.C."/>
            <person name="Dutilh B.E."/>
            <person name="Sinninghe Damste J.S."/>
        </authorList>
    </citation>
    <scope>NUCLEOTIDE SEQUENCE [LARGE SCALE GENOMIC DNA]</scope>
    <source>
        <strain evidence="1">NIOZ-UU17</strain>
    </source>
</reference>
<comment type="caution">
    <text evidence="1">The sequence shown here is derived from an EMBL/GenBank/DDBJ whole genome shotgun (WGS) entry which is preliminary data.</text>
</comment>
<proteinExistence type="predicted"/>